<reference evidence="2" key="1">
    <citation type="submission" date="2021-03" db="EMBL/GenBank/DDBJ databases">
        <title>Evolutionary innovations through gain and loss of genes in the ectomycorrhizal Boletales.</title>
        <authorList>
            <person name="Wu G."/>
            <person name="Miyauchi S."/>
            <person name="Morin E."/>
            <person name="Yang Z.-L."/>
            <person name="Xu J."/>
            <person name="Martin F.M."/>
        </authorList>
    </citation>
    <scope>NUCLEOTIDE SEQUENCE</scope>
    <source>
        <strain evidence="2">BR01</strain>
    </source>
</reference>
<dbReference type="Gene3D" id="3.80.10.10">
    <property type="entry name" value="Ribonuclease Inhibitor"/>
    <property type="match status" value="1"/>
</dbReference>
<evidence type="ECO:0000259" key="1">
    <source>
        <dbReference type="Pfam" id="PF12937"/>
    </source>
</evidence>
<dbReference type="EMBL" id="JAGFBS010000020">
    <property type="protein sequence ID" value="KAG6373829.1"/>
    <property type="molecule type" value="Genomic_DNA"/>
</dbReference>
<evidence type="ECO:0000313" key="2">
    <source>
        <dbReference type="EMBL" id="KAG6373829.1"/>
    </source>
</evidence>
<feature type="domain" description="F-box" evidence="1">
    <location>
        <begin position="29"/>
        <end position="88"/>
    </location>
</feature>
<name>A0A8I2YL31_9AGAM</name>
<sequence>MATTTVENIIRQRLLFNLHMQRASICPIYCLPTEILEIIFVRCARDYHGSASGEPIPTVPCWVNVSYVSRHWRNVALNCASLWTYLFITSPRWTAELLARSKKASLKLNVKLDPKRRTLCFLDKVLNRVERIQELCLDLPFEDSAIDSRYLSKLFSCRAPRLQNLQISTNSFISHWTRKPFGGDTPALRTLDLAYCPVPWYSFELGGLTMLSLRGVPQAVRLRQNTMEFLATLGRMQDLMHLYLVDALPSAAGFLSSSAFDAFQKISLPHLSRLHVAAPLSTVITLLSCVNIPLETELRLDCGVDGGSPHHDYALLCSLLAQRLGKPEDQALSSLTIRTLVIAFLDFGWATLAFSALEGDCNFLISASRLDWDCDIPLQIILPPGVLASDISDICCSIPLTNVQSVHVINPPFSSRFWREILEHLEDLRYLKLSDGCMPDLASMLSVTHCSLTMNQGEYDNGGVVPGLEELELCDITFLPVPVLDDGADSPKAADVQSLCDALSTRKEPRGRVTMTRCIKSNSRRKRKEFDMTGWWEGGRFHVIEERRRRYSKVEDTVLD</sequence>
<dbReference type="SUPFAM" id="SSF52047">
    <property type="entry name" value="RNI-like"/>
    <property type="match status" value="1"/>
</dbReference>
<gene>
    <name evidence="2" type="ORF">JVT61DRAFT_5976</name>
</gene>
<dbReference type="InterPro" id="IPR032675">
    <property type="entry name" value="LRR_dom_sf"/>
</dbReference>
<accession>A0A8I2YL31</accession>
<comment type="caution">
    <text evidence="2">The sequence shown here is derived from an EMBL/GenBank/DDBJ whole genome shotgun (WGS) entry which is preliminary data.</text>
</comment>
<proteinExistence type="predicted"/>
<dbReference type="Proteomes" id="UP000683000">
    <property type="component" value="Unassembled WGS sequence"/>
</dbReference>
<dbReference type="Pfam" id="PF12937">
    <property type="entry name" value="F-box-like"/>
    <property type="match status" value="1"/>
</dbReference>
<dbReference type="InterPro" id="IPR001810">
    <property type="entry name" value="F-box_dom"/>
</dbReference>
<dbReference type="OrthoDB" id="2692326at2759"/>
<keyword evidence="3" id="KW-1185">Reference proteome</keyword>
<dbReference type="AlphaFoldDB" id="A0A8I2YL31"/>
<protein>
    <recommendedName>
        <fullName evidence="1">F-box domain-containing protein</fullName>
    </recommendedName>
</protein>
<evidence type="ECO:0000313" key="3">
    <source>
        <dbReference type="Proteomes" id="UP000683000"/>
    </source>
</evidence>
<organism evidence="2 3">
    <name type="scientific">Boletus reticuloceps</name>
    <dbReference type="NCBI Taxonomy" id="495285"/>
    <lineage>
        <taxon>Eukaryota</taxon>
        <taxon>Fungi</taxon>
        <taxon>Dikarya</taxon>
        <taxon>Basidiomycota</taxon>
        <taxon>Agaricomycotina</taxon>
        <taxon>Agaricomycetes</taxon>
        <taxon>Agaricomycetidae</taxon>
        <taxon>Boletales</taxon>
        <taxon>Boletineae</taxon>
        <taxon>Boletaceae</taxon>
        <taxon>Boletoideae</taxon>
        <taxon>Boletus</taxon>
    </lineage>
</organism>